<evidence type="ECO:0000256" key="1">
    <source>
        <dbReference type="SAM" id="SignalP"/>
    </source>
</evidence>
<reference evidence="3" key="1">
    <citation type="submission" date="2016-10" db="EMBL/GenBank/DDBJ databases">
        <authorList>
            <person name="Varghese N."/>
            <person name="Submissions S."/>
        </authorList>
    </citation>
    <scope>NUCLEOTIDE SEQUENCE [LARGE SCALE GENOMIC DNA]</scope>
    <source>
        <strain evidence="3">Gh-48</strain>
    </source>
</reference>
<keyword evidence="3" id="KW-1185">Reference proteome</keyword>
<dbReference type="PANTHER" id="PTHR38436">
    <property type="entry name" value="POLYKETIDE CYCLASE SNOAL-LIKE DOMAIN"/>
    <property type="match status" value="1"/>
</dbReference>
<dbReference type="PANTHER" id="PTHR38436:SF1">
    <property type="entry name" value="ESTER CYCLASE"/>
    <property type="match status" value="1"/>
</dbReference>
<dbReference type="Pfam" id="PF07366">
    <property type="entry name" value="SnoaL"/>
    <property type="match status" value="1"/>
</dbReference>
<dbReference type="RefSeq" id="WP_091212249.1">
    <property type="nucleotide sequence ID" value="NZ_FOCL01000005.1"/>
</dbReference>
<organism evidence="2 3">
    <name type="scientific">Mucilaginibacter gossypiicola</name>
    <dbReference type="NCBI Taxonomy" id="551995"/>
    <lineage>
        <taxon>Bacteria</taxon>
        <taxon>Pseudomonadati</taxon>
        <taxon>Bacteroidota</taxon>
        <taxon>Sphingobacteriia</taxon>
        <taxon>Sphingobacteriales</taxon>
        <taxon>Sphingobacteriaceae</taxon>
        <taxon>Mucilaginibacter</taxon>
    </lineage>
</organism>
<dbReference type="GO" id="GO:0030638">
    <property type="term" value="P:polyketide metabolic process"/>
    <property type="evidence" value="ECO:0007669"/>
    <property type="project" value="InterPro"/>
</dbReference>
<feature type="chain" id="PRO_5011611256" evidence="1">
    <location>
        <begin position="22"/>
        <end position="178"/>
    </location>
</feature>
<dbReference type="OrthoDB" id="4774596at2"/>
<sequence length="178" mass="19879">MKKHLFLLGLLIIVMAGTVSAQKNNKDIPVPKSTTLDASLSKSQNDQMMHAGLMFYAFWNTGNEKYLHEAVSMDFYDNTLPEGRPQGFKGILFASANFRKAVPDLRCSVEDIIISKDKITCRQIYTGHNTGPIGDHAASGKPIRFIAIDILHVKNGKVYEDWHLEDNLAFLKEAGIVK</sequence>
<dbReference type="InterPro" id="IPR009959">
    <property type="entry name" value="Cyclase_SnoaL-like"/>
</dbReference>
<accession>A0A1H8M4Z7</accession>
<dbReference type="STRING" id="551995.SAMN05192574_105393"/>
<protein>
    <submittedName>
        <fullName evidence="2">Predicted ester cyclase</fullName>
    </submittedName>
</protein>
<dbReference type="EMBL" id="FOCL01000005">
    <property type="protein sequence ID" value="SEO12452.1"/>
    <property type="molecule type" value="Genomic_DNA"/>
</dbReference>
<proteinExistence type="predicted"/>
<dbReference type="InterPro" id="IPR032710">
    <property type="entry name" value="NTF2-like_dom_sf"/>
</dbReference>
<dbReference type="AlphaFoldDB" id="A0A1H8M4Z7"/>
<gene>
    <name evidence="2" type="ORF">SAMN05192574_105393</name>
</gene>
<dbReference type="Proteomes" id="UP000198942">
    <property type="component" value="Unassembled WGS sequence"/>
</dbReference>
<keyword evidence="1" id="KW-0732">Signal</keyword>
<name>A0A1H8M4Z7_9SPHI</name>
<dbReference type="Gene3D" id="3.10.450.50">
    <property type="match status" value="1"/>
</dbReference>
<feature type="signal peptide" evidence="1">
    <location>
        <begin position="1"/>
        <end position="21"/>
    </location>
</feature>
<evidence type="ECO:0000313" key="2">
    <source>
        <dbReference type="EMBL" id="SEO12452.1"/>
    </source>
</evidence>
<evidence type="ECO:0000313" key="3">
    <source>
        <dbReference type="Proteomes" id="UP000198942"/>
    </source>
</evidence>
<dbReference type="SUPFAM" id="SSF54427">
    <property type="entry name" value="NTF2-like"/>
    <property type="match status" value="1"/>
</dbReference>